<proteinExistence type="predicted"/>
<dbReference type="OrthoDB" id="1535081at2759"/>
<evidence type="ECO:0000313" key="6">
    <source>
        <dbReference type="Proteomes" id="UP000235371"/>
    </source>
</evidence>
<dbReference type="InterPro" id="IPR036390">
    <property type="entry name" value="WH_DNA-bd_sf"/>
</dbReference>
<dbReference type="Gene3D" id="3.40.50.150">
    <property type="entry name" value="Vaccinia Virus protein VP39"/>
    <property type="match status" value="1"/>
</dbReference>
<dbReference type="GeneID" id="36588172"/>
<evidence type="ECO:0000313" key="5">
    <source>
        <dbReference type="EMBL" id="PMD61004.1"/>
    </source>
</evidence>
<dbReference type="InParanoid" id="A0A2J6TDA3"/>
<dbReference type="PANTHER" id="PTHR43712:SF8">
    <property type="entry name" value="O-METHYLTRANSFERASE AF390-400"/>
    <property type="match status" value="1"/>
</dbReference>
<dbReference type="Gene3D" id="1.10.10.10">
    <property type="entry name" value="Winged helix-like DNA-binding domain superfamily/Winged helix DNA-binding domain"/>
    <property type="match status" value="1"/>
</dbReference>
<dbReference type="GO" id="GO:0032259">
    <property type="term" value="P:methylation"/>
    <property type="evidence" value="ECO:0007669"/>
    <property type="project" value="UniProtKB-KW"/>
</dbReference>
<dbReference type="InterPro" id="IPR029063">
    <property type="entry name" value="SAM-dependent_MTases_sf"/>
</dbReference>
<evidence type="ECO:0000256" key="1">
    <source>
        <dbReference type="ARBA" id="ARBA00022603"/>
    </source>
</evidence>
<dbReference type="SUPFAM" id="SSF46785">
    <property type="entry name" value="Winged helix' DNA-binding domain"/>
    <property type="match status" value="1"/>
</dbReference>
<dbReference type="PROSITE" id="PS51683">
    <property type="entry name" value="SAM_OMT_II"/>
    <property type="match status" value="1"/>
</dbReference>
<dbReference type="InterPro" id="IPR036388">
    <property type="entry name" value="WH-like_DNA-bd_sf"/>
</dbReference>
<gene>
    <name evidence="5" type="ORF">K444DRAFT_612271</name>
</gene>
<evidence type="ECO:0000259" key="4">
    <source>
        <dbReference type="Pfam" id="PF00891"/>
    </source>
</evidence>
<accession>A0A2J6TDA3</accession>
<keyword evidence="2 5" id="KW-0808">Transferase</keyword>
<dbReference type="GO" id="GO:0008171">
    <property type="term" value="F:O-methyltransferase activity"/>
    <property type="evidence" value="ECO:0007669"/>
    <property type="project" value="InterPro"/>
</dbReference>
<sequence>MPGPISSSALSPDQLDALAAELTQAATRLRQKNNSNGTKKENLGTASIVANAGIAALRSLMTPKDRFLDLMLIPAAMGVLRVFLHWGALERIPRDCVTPISYAKLAEQLGAEVGLLRRLAWTLVAAGFLKQVGTDQVVNTPNSVVLIDNPTLKGVLDVVSHQVSAAMVFPKYFERYGRIEPTQQRGSPWTFSRGQPDKTIWEIMQEDPDEVEGFAKSMRVSSRFYPMPGPYDFSWIVDHPIEDKSRPLLVDVGGSDGEVLLSILRNTPSLPPERCVLQDLPHVLAMTRQEEEIKALKKVPIDFFKEEPVKGEFSGILTDVKPRLTLSPGALVYHIRRTLHDYADADALNILRLIAKAMAPDSRLLIVELIMTNPPTPFAAAVDLFMCITAGKERTIEMFERLTADAGLRITRVVPGKTSEMGVLECMKV</sequence>
<dbReference type="Proteomes" id="UP000235371">
    <property type="component" value="Unassembled WGS sequence"/>
</dbReference>
<keyword evidence="3" id="KW-0949">S-adenosyl-L-methionine</keyword>
<dbReference type="STRING" id="1095630.A0A2J6TDA3"/>
<evidence type="ECO:0000256" key="2">
    <source>
        <dbReference type="ARBA" id="ARBA00022679"/>
    </source>
</evidence>
<dbReference type="AlphaFoldDB" id="A0A2J6TDA3"/>
<feature type="domain" description="O-methyltransferase C-terminal" evidence="4">
    <location>
        <begin position="247"/>
        <end position="408"/>
    </location>
</feature>
<dbReference type="RefSeq" id="XP_024737908.1">
    <property type="nucleotide sequence ID" value="XM_024880095.1"/>
</dbReference>
<dbReference type="InterPro" id="IPR001077">
    <property type="entry name" value="COMT_C"/>
</dbReference>
<keyword evidence="6" id="KW-1185">Reference proteome</keyword>
<evidence type="ECO:0000256" key="3">
    <source>
        <dbReference type="ARBA" id="ARBA00022691"/>
    </source>
</evidence>
<protein>
    <submittedName>
        <fullName evidence="5">S-adenosyl-L-methionine-dependent methyltransferase</fullName>
    </submittedName>
</protein>
<organism evidence="5 6">
    <name type="scientific">Hyaloscypha bicolor E</name>
    <dbReference type="NCBI Taxonomy" id="1095630"/>
    <lineage>
        <taxon>Eukaryota</taxon>
        <taxon>Fungi</taxon>
        <taxon>Dikarya</taxon>
        <taxon>Ascomycota</taxon>
        <taxon>Pezizomycotina</taxon>
        <taxon>Leotiomycetes</taxon>
        <taxon>Helotiales</taxon>
        <taxon>Hyaloscyphaceae</taxon>
        <taxon>Hyaloscypha</taxon>
        <taxon>Hyaloscypha bicolor</taxon>
    </lineage>
</organism>
<dbReference type="Pfam" id="PF00891">
    <property type="entry name" value="Methyltransf_2"/>
    <property type="match status" value="1"/>
</dbReference>
<dbReference type="PANTHER" id="PTHR43712">
    <property type="entry name" value="PUTATIVE (AFU_ORTHOLOGUE AFUA_4G14580)-RELATED"/>
    <property type="match status" value="1"/>
</dbReference>
<name>A0A2J6TDA3_9HELO</name>
<keyword evidence="1 5" id="KW-0489">Methyltransferase</keyword>
<dbReference type="InterPro" id="IPR016461">
    <property type="entry name" value="COMT-like"/>
</dbReference>
<dbReference type="EMBL" id="KZ613787">
    <property type="protein sequence ID" value="PMD61004.1"/>
    <property type="molecule type" value="Genomic_DNA"/>
</dbReference>
<dbReference type="SUPFAM" id="SSF53335">
    <property type="entry name" value="S-adenosyl-L-methionine-dependent methyltransferases"/>
    <property type="match status" value="1"/>
</dbReference>
<reference evidence="5 6" key="1">
    <citation type="submission" date="2016-04" db="EMBL/GenBank/DDBJ databases">
        <title>A degradative enzymes factory behind the ericoid mycorrhizal symbiosis.</title>
        <authorList>
            <consortium name="DOE Joint Genome Institute"/>
            <person name="Martino E."/>
            <person name="Morin E."/>
            <person name="Grelet G."/>
            <person name="Kuo A."/>
            <person name="Kohler A."/>
            <person name="Daghino S."/>
            <person name="Barry K."/>
            <person name="Choi C."/>
            <person name="Cichocki N."/>
            <person name="Clum A."/>
            <person name="Copeland A."/>
            <person name="Hainaut M."/>
            <person name="Haridas S."/>
            <person name="Labutti K."/>
            <person name="Lindquist E."/>
            <person name="Lipzen A."/>
            <person name="Khouja H.-R."/>
            <person name="Murat C."/>
            <person name="Ohm R."/>
            <person name="Olson A."/>
            <person name="Spatafora J."/>
            <person name="Veneault-Fourrey C."/>
            <person name="Henrissat B."/>
            <person name="Grigoriev I."/>
            <person name="Martin F."/>
            <person name="Perotto S."/>
        </authorList>
    </citation>
    <scope>NUCLEOTIDE SEQUENCE [LARGE SCALE GENOMIC DNA]</scope>
    <source>
        <strain evidence="5 6">E</strain>
    </source>
</reference>